<proteinExistence type="predicted"/>
<comment type="caution">
    <text evidence="1">The sequence shown here is derived from an EMBL/GenBank/DDBJ whole genome shotgun (WGS) entry which is preliminary data.</text>
</comment>
<sequence length="108" mass="11615">MNFARITSCYRCGRKKMMKAGGTDSWKTLAGKSRGLFGRGDLVGGEAGPLVEERDAGRVSGQHPGTTSPSYDTRLQRASWLLLPFGPVPTISQSMARNLVGIAAEEED</sequence>
<reference evidence="1 2" key="1">
    <citation type="submission" date="2020-03" db="EMBL/GenBank/DDBJ databases">
        <title>Dissostichus mawsoni Genome sequencing and assembly.</title>
        <authorList>
            <person name="Park H."/>
        </authorList>
    </citation>
    <scope>NUCLEOTIDE SEQUENCE [LARGE SCALE GENOMIC DNA]</scope>
    <source>
        <strain evidence="1">DM0001</strain>
        <tissue evidence="1">Muscle</tissue>
    </source>
</reference>
<organism evidence="1 2">
    <name type="scientific">Dissostichus mawsoni</name>
    <name type="common">Antarctic cod</name>
    <dbReference type="NCBI Taxonomy" id="36200"/>
    <lineage>
        <taxon>Eukaryota</taxon>
        <taxon>Metazoa</taxon>
        <taxon>Chordata</taxon>
        <taxon>Craniata</taxon>
        <taxon>Vertebrata</taxon>
        <taxon>Euteleostomi</taxon>
        <taxon>Actinopterygii</taxon>
        <taxon>Neopterygii</taxon>
        <taxon>Teleostei</taxon>
        <taxon>Neoteleostei</taxon>
        <taxon>Acanthomorphata</taxon>
        <taxon>Eupercaria</taxon>
        <taxon>Perciformes</taxon>
        <taxon>Notothenioidei</taxon>
        <taxon>Nototheniidae</taxon>
        <taxon>Dissostichus</taxon>
    </lineage>
</organism>
<dbReference type="EMBL" id="JAAKFY010000021">
    <property type="protein sequence ID" value="KAF3839132.1"/>
    <property type="molecule type" value="Genomic_DNA"/>
</dbReference>
<keyword evidence="2" id="KW-1185">Reference proteome</keyword>
<evidence type="ECO:0000313" key="1">
    <source>
        <dbReference type="EMBL" id="KAF3839132.1"/>
    </source>
</evidence>
<gene>
    <name evidence="1" type="ORF">F7725_017849</name>
</gene>
<dbReference type="OrthoDB" id="10656237at2759"/>
<protein>
    <submittedName>
        <fullName evidence="1">Uncharacterized protein</fullName>
    </submittedName>
</protein>
<name>A0A7J5XPZ0_DISMA</name>
<dbReference type="AlphaFoldDB" id="A0A7J5XPZ0"/>
<accession>A0A7J5XPZ0</accession>
<evidence type="ECO:0000313" key="2">
    <source>
        <dbReference type="Proteomes" id="UP000518266"/>
    </source>
</evidence>
<dbReference type="Proteomes" id="UP000518266">
    <property type="component" value="Unassembled WGS sequence"/>
</dbReference>